<dbReference type="GO" id="GO:0044781">
    <property type="term" value="P:bacterial-type flagellum organization"/>
    <property type="evidence" value="ECO:0007669"/>
    <property type="project" value="InterPro"/>
</dbReference>
<comment type="subcellular location">
    <subcellularLocation>
        <location evidence="1">Cell membrane</location>
    </subcellularLocation>
</comment>
<keyword evidence="2" id="KW-1003">Cell membrane</keyword>
<name>A0A9D1K450_9BACT</name>
<evidence type="ECO:0000313" key="9">
    <source>
        <dbReference type="Proteomes" id="UP000824139"/>
    </source>
</evidence>
<feature type="transmembrane region" description="Helical" evidence="7">
    <location>
        <begin position="6"/>
        <end position="26"/>
    </location>
</feature>
<dbReference type="Pfam" id="PF04347">
    <property type="entry name" value="FliO"/>
    <property type="match status" value="1"/>
</dbReference>
<dbReference type="Proteomes" id="UP000824139">
    <property type="component" value="Unassembled WGS sequence"/>
</dbReference>
<sequence length="180" mass="20377">MGSYILNFTVYTMAMCGLIFFALFVYKKFAAGSFGSKNSNFLNVEDTLSIGPRKTLMVVRAGSEKFLIVSDADKTNLISKLQADESVNFETHLQKTHTIPQKIAPQSVQNNYRKSQTNSAEFQTSNYQNTTSQAAREDFQYRQDEKTTFIGIDDLPDIKIKSKKNQSKDVLKSMVSRIKD</sequence>
<comment type="caution">
    <text evidence="8">The sequence shown here is derived from an EMBL/GenBank/DDBJ whole genome shotgun (WGS) entry which is preliminary data.</text>
</comment>
<dbReference type="EMBL" id="DVJO01000135">
    <property type="protein sequence ID" value="HIS83181.1"/>
    <property type="molecule type" value="Genomic_DNA"/>
</dbReference>
<evidence type="ECO:0000256" key="5">
    <source>
        <dbReference type="ARBA" id="ARBA00023136"/>
    </source>
</evidence>
<evidence type="ECO:0000256" key="3">
    <source>
        <dbReference type="ARBA" id="ARBA00022692"/>
    </source>
</evidence>
<evidence type="ECO:0000256" key="2">
    <source>
        <dbReference type="ARBA" id="ARBA00022475"/>
    </source>
</evidence>
<evidence type="ECO:0000313" key="8">
    <source>
        <dbReference type="EMBL" id="HIS83181.1"/>
    </source>
</evidence>
<keyword evidence="5 7" id="KW-0472">Membrane</keyword>
<dbReference type="InterPro" id="IPR022781">
    <property type="entry name" value="Flagellar_biosynth_FliO"/>
</dbReference>
<organism evidence="8 9">
    <name type="scientific">Candidatus Scatenecus faecavium</name>
    <dbReference type="NCBI Taxonomy" id="2840915"/>
    <lineage>
        <taxon>Bacteria</taxon>
        <taxon>Candidatus Scatenecus</taxon>
    </lineage>
</organism>
<evidence type="ECO:0000256" key="4">
    <source>
        <dbReference type="ARBA" id="ARBA00022989"/>
    </source>
</evidence>
<reference evidence="8" key="1">
    <citation type="submission" date="2020-10" db="EMBL/GenBank/DDBJ databases">
        <authorList>
            <person name="Gilroy R."/>
        </authorList>
    </citation>
    <scope>NUCLEOTIDE SEQUENCE</scope>
    <source>
        <strain evidence="8">CHK152-2994</strain>
    </source>
</reference>
<accession>A0A9D1K450</accession>
<evidence type="ECO:0000256" key="1">
    <source>
        <dbReference type="ARBA" id="ARBA00004236"/>
    </source>
</evidence>
<proteinExistence type="predicted"/>
<keyword evidence="3 7" id="KW-0812">Transmembrane</keyword>
<feature type="compositionally biased region" description="Polar residues" evidence="6">
    <location>
        <begin position="114"/>
        <end position="134"/>
    </location>
</feature>
<feature type="region of interest" description="Disordered" evidence="6">
    <location>
        <begin position="114"/>
        <end position="136"/>
    </location>
</feature>
<keyword evidence="4 7" id="KW-1133">Transmembrane helix</keyword>
<dbReference type="AlphaFoldDB" id="A0A9D1K450"/>
<gene>
    <name evidence="8" type="ORF">IAD41_06220</name>
</gene>
<dbReference type="GO" id="GO:0016020">
    <property type="term" value="C:membrane"/>
    <property type="evidence" value="ECO:0007669"/>
    <property type="project" value="InterPro"/>
</dbReference>
<evidence type="ECO:0000256" key="7">
    <source>
        <dbReference type="SAM" id="Phobius"/>
    </source>
</evidence>
<protein>
    <submittedName>
        <fullName evidence="8">FliO/MopB family protein</fullName>
    </submittedName>
</protein>
<reference evidence="8" key="2">
    <citation type="journal article" date="2021" name="PeerJ">
        <title>Extensive microbial diversity within the chicken gut microbiome revealed by metagenomics and culture.</title>
        <authorList>
            <person name="Gilroy R."/>
            <person name="Ravi A."/>
            <person name="Getino M."/>
            <person name="Pursley I."/>
            <person name="Horton D.L."/>
            <person name="Alikhan N.F."/>
            <person name="Baker D."/>
            <person name="Gharbi K."/>
            <person name="Hall N."/>
            <person name="Watson M."/>
            <person name="Adriaenssens E.M."/>
            <person name="Foster-Nyarko E."/>
            <person name="Jarju S."/>
            <person name="Secka A."/>
            <person name="Antonio M."/>
            <person name="Oren A."/>
            <person name="Chaudhuri R.R."/>
            <person name="La Ragione R."/>
            <person name="Hildebrand F."/>
            <person name="Pallen M.J."/>
        </authorList>
    </citation>
    <scope>NUCLEOTIDE SEQUENCE</scope>
    <source>
        <strain evidence="8">CHK152-2994</strain>
    </source>
</reference>
<evidence type="ECO:0000256" key="6">
    <source>
        <dbReference type="SAM" id="MobiDB-lite"/>
    </source>
</evidence>